<keyword evidence="4" id="KW-1185">Reference proteome</keyword>
<feature type="compositionally biased region" description="Basic and acidic residues" evidence="2">
    <location>
        <begin position="245"/>
        <end position="255"/>
    </location>
</feature>
<name>A0A6G0WIB9_9STRA</name>
<dbReference type="PANTHER" id="PTHR23159">
    <property type="entry name" value="CENTROSOMAL PROTEIN 2"/>
    <property type="match status" value="1"/>
</dbReference>
<feature type="region of interest" description="Disordered" evidence="2">
    <location>
        <begin position="1"/>
        <end position="22"/>
    </location>
</feature>
<feature type="compositionally biased region" description="Low complexity" evidence="2">
    <location>
        <begin position="51"/>
        <end position="67"/>
    </location>
</feature>
<organism evidence="3 4">
    <name type="scientific">Aphanomyces euteiches</name>
    <dbReference type="NCBI Taxonomy" id="100861"/>
    <lineage>
        <taxon>Eukaryota</taxon>
        <taxon>Sar</taxon>
        <taxon>Stramenopiles</taxon>
        <taxon>Oomycota</taxon>
        <taxon>Saprolegniomycetes</taxon>
        <taxon>Saprolegniales</taxon>
        <taxon>Verrucalvaceae</taxon>
        <taxon>Aphanomyces</taxon>
    </lineage>
</organism>
<comment type="caution">
    <text evidence="3">The sequence shown here is derived from an EMBL/GenBank/DDBJ whole genome shotgun (WGS) entry which is preliminary data.</text>
</comment>
<evidence type="ECO:0000256" key="2">
    <source>
        <dbReference type="SAM" id="MobiDB-lite"/>
    </source>
</evidence>
<dbReference type="AlphaFoldDB" id="A0A6G0WIB9"/>
<feature type="compositionally biased region" description="Basic residues" evidence="2">
    <location>
        <begin position="68"/>
        <end position="81"/>
    </location>
</feature>
<feature type="region of interest" description="Disordered" evidence="2">
    <location>
        <begin position="1191"/>
        <end position="1214"/>
    </location>
</feature>
<feature type="region of interest" description="Disordered" evidence="2">
    <location>
        <begin position="153"/>
        <end position="587"/>
    </location>
</feature>
<feature type="compositionally biased region" description="Pro residues" evidence="2">
    <location>
        <begin position="461"/>
        <end position="477"/>
    </location>
</feature>
<dbReference type="EMBL" id="VJMJ01000204">
    <property type="protein sequence ID" value="KAF0726935.1"/>
    <property type="molecule type" value="Genomic_DNA"/>
</dbReference>
<dbReference type="VEuPathDB" id="FungiDB:AeMF1_003224"/>
<feature type="compositionally biased region" description="Basic and acidic residues" evidence="2">
    <location>
        <begin position="262"/>
        <end position="308"/>
    </location>
</feature>
<feature type="compositionally biased region" description="Low complexity" evidence="2">
    <location>
        <begin position="570"/>
        <end position="585"/>
    </location>
</feature>
<feature type="compositionally biased region" description="Basic and acidic residues" evidence="2">
    <location>
        <begin position="336"/>
        <end position="353"/>
    </location>
</feature>
<feature type="coiled-coil region" evidence="1">
    <location>
        <begin position="938"/>
        <end position="1092"/>
    </location>
</feature>
<reference evidence="3 4" key="1">
    <citation type="submission" date="2019-07" db="EMBL/GenBank/DDBJ databases">
        <title>Genomics analysis of Aphanomyces spp. identifies a new class of oomycete effector associated with host adaptation.</title>
        <authorList>
            <person name="Gaulin E."/>
        </authorList>
    </citation>
    <scope>NUCLEOTIDE SEQUENCE [LARGE SCALE GENOMIC DNA]</scope>
    <source>
        <strain evidence="3 4">ATCC 201684</strain>
    </source>
</reference>
<feature type="region of interest" description="Disordered" evidence="2">
    <location>
        <begin position="1124"/>
        <end position="1145"/>
    </location>
</feature>
<sequence length="1214" mass="137221">MSSSLGDLIPLGKKPEKAKSDALTSGLISIGGSAATNNVEMDDFDLDDLLSDTPKPSSKGSKAANSPKKAKKSKDKKKKKDKSPSWDADDDDGDKMDFKHKSGFDFDEDIPKPKSSMKNLDEEFAKALGFQEDIPKPKTSMKNLDEEFAKALGFDDSEFQSSKLDSPVKGPSPEKPKEEEIPSKTMSASFFEDSTPSTTSFSRTRESSDRPKGRRSTLNDADIFGKQEVKPNADPFAKTAALFGNKEKEETESSKSKLNSLFDDKTSRKAQEEEPKPSKDMDLKPDKTDDIFGKKDFDQPDDSRESRGGRGRRRGGGGEKSDKTTDDTPSFPWMKGTKEQKEKTVPEDKKDDDMPAFPWMKKNSQPAPAEDVKLQEEVPPLKSSAKEPADELPAFPWVKKKTQDAAASPPEKPKPVAEAVDNDMPAFPWMKKQQQQPPVEKQTEPIQPPVEKLMREKSSPVPAPQPAQEPPTPPANSPPKVEKARNDDFQLDIPPRSISPSVPSNHNSPVKEPSPQRSTFTKQSPPIVTSNNPVEKPMTPPPPIETSKPSPEKVKAPSPPRPIFDDKSSKASSSPKRPSPTSRASFLNDESTIVPAFVTHQLEQSVEKVNNLTAQLNTATSQLSDMQIEYDKVKLQAADDAHEKDRLAVDNQTLRAQESTLREELSRAIAESAQWQEKVTSLTQEKQTLGQEVTALRIQASDLSVLQALVKELQLENNSLRGQLSSLQATFATCQRDLVKEQSLHAQNVERFQRMQHDREQEALQQQRWQAQEQRHAEKEALERLLTQVRAAVLQESVVGGKSEMDMRLVGENETRARLLLDMEGSCKAYMNRSQEECHRLQALLSTMETTMRTLRGEHMEEKERLRLEQSRLDELALHFQSQTTLLQERTDSNTRVVTQTLSTPMFPNVHFTTRLVGAYIQDIHVAETRLHTRREQLMEEERQLHLARAAFAAQQEEALREQRLSQDKLHREQKRVEDKLHRVRQETQAFEQMVHNHASEMEALAELQMQLDSEKQRLREAAARIEAMAEKVREASEHSAAMEYEAKETMREAAALVSQVQDERSRVQKHAAQLEEREKRLHEQVRYMETNRRTRLVEERTNIKRVVAKKSFEPFVVVPKPNNQMQWTPPPAPSLPKQGVTTEWRDPSGLSPSFRREMEQFWTHGNQVQSEDLRKRMLLSCVGLPMAKTTFQPNPASARPVTQRVDPKSSFML</sequence>
<feature type="compositionally biased region" description="Low complexity" evidence="2">
    <location>
        <begin position="493"/>
        <end position="510"/>
    </location>
</feature>
<evidence type="ECO:0000313" key="4">
    <source>
        <dbReference type="Proteomes" id="UP000481153"/>
    </source>
</evidence>
<feature type="compositionally biased region" description="Basic and acidic residues" evidence="2">
    <location>
        <begin position="172"/>
        <end position="182"/>
    </location>
</feature>
<protein>
    <submittedName>
        <fullName evidence="3">Uncharacterized protein</fullName>
    </submittedName>
</protein>
<gene>
    <name evidence="3" type="ORF">Ae201684_014926</name>
</gene>
<evidence type="ECO:0000256" key="1">
    <source>
        <dbReference type="SAM" id="Coils"/>
    </source>
</evidence>
<dbReference type="Proteomes" id="UP000481153">
    <property type="component" value="Unassembled WGS sequence"/>
</dbReference>
<proteinExistence type="predicted"/>
<feature type="compositionally biased region" description="Polar residues" evidence="2">
    <location>
        <begin position="515"/>
        <end position="532"/>
    </location>
</feature>
<feature type="coiled-coil region" evidence="1">
    <location>
        <begin position="602"/>
        <end position="730"/>
    </location>
</feature>
<feature type="compositionally biased region" description="Low complexity" evidence="2">
    <location>
        <begin position="431"/>
        <end position="440"/>
    </location>
</feature>
<feature type="compositionally biased region" description="Basic and acidic residues" evidence="2">
    <location>
        <begin position="316"/>
        <end position="326"/>
    </location>
</feature>
<feature type="compositionally biased region" description="Basic and acidic residues" evidence="2">
    <location>
        <begin position="95"/>
        <end position="112"/>
    </location>
</feature>
<dbReference type="PANTHER" id="PTHR23159:SF60">
    <property type="entry name" value="SPINDLE ASSEMBLY ABNORMAL PROTEIN 4"/>
    <property type="match status" value="1"/>
</dbReference>
<feature type="region of interest" description="Disordered" evidence="2">
    <location>
        <begin position="46"/>
        <end position="118"/>
    </location>
</feature>
<keyword evidence="1" id="KW-0175">Coiled coil</keyword>
<accession>A0A6G0WIB9</accession>
<evidence type="ECO:0000313" key="3">
    <source>
        <dbReference type="EMBL" id="KAF0726935.1"/>
    </source>
</evidence>